<keyword evidence="1" id="KW-0812">Transmembrane</keyword>
<dbReference type="AlphaFoldDB" id="A0AAW3ZIY8"/>
<evidence type="ECO:0000256" key="1">
    <source>
        <dbReference type="SAM" id="Phobius"/>
    </source>
</evidence>
<dbReference type="EMBL" id="JACYTR010000009">
    <property type="protein sequence ID" value="MBD8525499.1"/>
    <property type="molecule type" value="Genomic_DNA"/>
</dbReference>
<reference evidence="2 3" key="1">
    <citation type="submission" date="2020-09" db="EMBL/GenBank/DDBJ databases">
        <title>Pseudoxanthomonas sp. CAU 1598 isolated from sand of Yaerae Beach.</title>
        <authorList>
            <person name="Kim W."/>
        </authorList>
    </citation>
    <scope>NUCLEOTIDE SEQUENCE [LARGE SCALE GENOMIC DNA]</scope>
    <source>
        <strain evidence="2 3">CAU 1598</strain>
    </source>
</reference>
<keyword evidence="1" id="KW-1133">Transmembrane helix</keyword>
<proteinExistence type="predicted"/>
<feature type="transmembrane region" description="Helical" evidence="1">
    <location>
        <begin position="250"/>
        <end position="271"/>
    </location>
</feature>
<protein>
    <submittedName>
        <fullName evidence="2">DUF4129 domain-containing protein</fullName>
    </submittedName>
</protein>
<feature type="transmembrane region" description="Helical" evidence="1">
    <location>
        <begin position="206"/>
        <end position="229"/>
    </location>
</feature>
<feature type="transmembrane region" description="Helical" evidence="1">
    <location>
        <begin position="364"/>
        <end position="389"/>
    </location>
</feature>
<keyword evidence="1" id="KW-0472">Membrane</keyword>
<feature type="transmembrane region" description="Helical" evidence="1">
    <location>
        <begin position="44"/>
        <end position="68"/>
    </location>
</feature>
<dbReference type="RefSeq" id="WP_192028837.1">
    <property type="nucleotide sequence ID" value="NZ_JACYTR010000009.1"/>
</dbReference>
<feature type="transmembrane region" description="Helical" evidence="1">
    <location>
        <begin position="152"/>
        <end position="176"/>
    </location>
</feature>
<keyword evidence="3" id="KW-1185">Reference proteome</keyword>
<comment type="caution">
    <text evidence="2">The sequence shown here is derived from an EMBL/GenBank/DDBJ whole genome shotgun (WGS) entry which is preliminary data.</text>
</comment>
<dbReference type="Proteomes" id="UP000613768">
    <property type="component" value="Unassembled WGS sequence"/>
</dbReference>
<sequence length="532" mass="59780">MRVDGLNIVLRQRPPWEAADLGMGLVRRHARVLFGSWALATLPVFLALHLALTPLGYAWLAGLLFWWLKPMFDRLPIYVLSRGILGQEVSIREALKQMRWGWSRIWPWLLWRRLHPARSLLLAMDLLEQPVGQARAERARLLGRGQASAPPMIWLVGAHLELMLWGSLIVFVLMLIPVEFLDDSLKAMYELMLEEPPPWAEFLQGMAYWLAVWVIEPFYVGAGFALYLNRRTELEAWDIELAFRRLAKRVAALTASVCLAVLLWSGGVAGADARAAALDSSAPELEVEATDTSKAEDKKAPKGQALSALLGEHFEPPEQRYQEAMTEVFRDSDLNPKKLVGEWQRIEELKPSLNSPTPSWVQGLAQVVAFLVENILWILLGLLLLWLLIHSRRWWADWTSALPPQRQTTQSPLLDPKAPSALPDDIPAAVRRLWQEGQPRAALSLLYRGAVAALGRRLSHGLAPGATESEVLRSARRLDDHGLAQWLANVVRTWQTAAYAHRLPEQAAVESLLQQWPESVQHTDAPSSEAGS</sequence>
<organism evidence="2 3">
    <name type="scientific">Pseudomarimonas arenosa</name>
    <dbReference type="NCBI Taxonomy" id="2774145"/>
    <lineage>
        <taxon>Bacteria</taxon>
        <taxon>Pseudomonadati</taxon>
        <taxon>Pseudomonadota</taxon>
        <taxon>Gammaproteobacteria</taxon>
        <taxon>Lysobacterales</taxon>
        <taxon>Lysobacteraceae</taxon>
        <taxon>Pseudomarimonas</taxon>
    </lineage>
</organism>
<gene>
    <name evidence="2" type="ORF">IFO71_07055</name>
</gene>
<evidence type="ECO:0000313" key="3">
    <source>
        <dbReference type="Proteomes" id="UP000613768"/>
    </source>
</evidence>
<accession>A0AAW3ZIY8</accession>
<evidence type="ECO:0000313" key="2">
    <source>
        <dbReference type="EMBL" id="MBD8525499.1"/>
    </source>
</evidence>
<name>A0AAW3ZIY8_9GAMM</name>